<feature type="compositionally biased region" description="Basic and acidic residues" evidence="7">
    <location>
        <begin position="8"/>
        <end position="20"/>
    </location>
</feature>
<protein>
    <recommendedName>
        <fullName evidence="6">Mitochondrial inner membrane protease ATP23</fullName>
        <ecNumber evidence="6">3.4.24.-</ecNumber>
    </recommendedName>
</protein>
<keyword evidence="4 6" id="KW-0378">Hydrolase</keyword>
<dbReference type="GO" id="GO:0046872">
    <property type="term" value="F:metal ion binding"/>
    <property type="evidence" value="ECO:0007669"/>
    <property type="project" value="UniProtKB-KW"/>
</dbReference>
<evidence type="ECO:0000256" key="6">
    <source>
        <dbReference type="RuleBase" id="RU364057"/>
    </source>
</evidence>
<feature type="region of interest" description="Disordered" evidence="7">
    <location>
        <begin position="1"/>
        <end position="48"/>
    </location>
</feature>
<evidence type="ECO:0000256" key="4">
    <source>
        <dbReference type="ARBA" id="ARBA00022801"/>
    </source>
</evidence>
<dbReference type="EC" id="3.4.24.-" evidence="6"/>
<dbReference type="EMBL" id="OU892282">
    <property type="protein sequence ID" value="CAG9770592.1"/>
    <property type="molecule type" value="Genomic_DNA"/>
</dbReference>
<gene>
    <name evidence="8" type="ORF">CEUTPL_LOCUS11043</name>
</gene>
<comment type="similarity">
    <text evidence="1 6">Belongs to the peptidase M76 family.</text>
</comment>
<accession>A0A9N9MTE2</accession>
<sequence length="271" mass="31080">MTFIDIPEALRPKNPPKTESKPSQPSEPPKPSENTSGKTDESQWGYDLYPERRRGASRSLTDVLTMTKGREELRKMDCERGVYRCIKESPLVRLMLGALKSSGCAIDIRRHISCEKCAPNVSGGFDPILNQVVICHNNTFKESAIQGVLTHELIHMFDYCRNNLDFKNLDHLACTEIRAANLVHCSFVSAWLNGDTSIFKFRDTHQYCVRNKALSSMLAVRDVTREQAMEAIERVFSKCYNDLEPLGRRLRRNSLDMHRAFQDGYYYGYED</sequence>
<dbReference type="PANTHER" id="PTHR21711:SF0">
    <property type="entry name" value="MITOCHONDRIAL INNER MEMBRANE PROTEASE ATP23 HOMOLOG"/>
    <property type="match status" value="1"/>
</dbReference>
<dbReference type="OrthoDB" id="285308at2759"/>
<keyword evidence="3 6" id="KW-0479">Metal-binding</keyword>
<evidence type="ECO:0000256" key="5">
    <source>
        <dbReference type="ARBA" id="ARBA00023049"/>
    </source>
</evidence>
<dbReference type="AlphaFoldDB" id="A0A9N9MTE2"/>
<keyword evidence="5 6" id="KW-0482">Metalloprotease</keyword>
<evidence type="ECO:0000313" key="8">
    <source>
        <dbReference type="EMBL" id="CAG9770592.1"/>
    </source>
</evidence>
<organism evidence="8 9">
    <name type="scientific">Ceutorhynchus assimilis</name>
    <name type="common">cabbage seed weevil</name>
    <dbReference type="NCBI Taxonomy" id="467358"/>
    <lineage>
        <taxon>Eukaryota</taxon>
        <taxon>Metazoa</taxon>
        <taxon>Ecdysozoa</taxon>
        <taxon>Arthropoda</taxon>
        <taxon>Hexapoda</taxon>
        <taxon>Insecta</taxon>
        <taxon>Pterygota</taxon>
        <taxon>Neoptera</taxon>
        <taxon>Endopterygota</taxon>
        <taxon>Coleoptera</taxon>
        <taxon>Polyphaga</taxon>
        <taxon>Cucujiformia</taxon>
        <taxon>Curculionidae</taxon>
        <taxon>Ceutorhynchinae</taxon>
        <taxon>Ceutorhynchus</taxon>
    </lineage>
</organism>
<dbReference type="GO" id="GO:0005739">
    <property type="term" value="C:mitochondrion"/>
    <property type="evidence" value="ECO:0007669"/>
    <property type="project" value="GOC"/>
</dbReference>
<dbReference type="Pfam" id="PF09768">
    <property type="entry name" value="Peptidase_M76"/>
    <property type="match status" value="1"/>
</dbReference>
<evidence type="ECO:0000256" key="1">
    <source>
        <dbReference type="ARBA" id="ARBA00009915"/>
    </source>
</evidence>
<evidence type="ECO:0000256" key="3">
    <source>
        <dbReference type="ARBA" id="ARBA00022723"/>
    </source>
</evidence>
<dbReference type="Proteomes" id="UP001152799">
    <property type="component" value="Chromosome 6"/>
</dbReference>
<dbReference type="GO" id="GO:0034982">
    <property type="term" value="P:mitochondrial protein processing"/>
    <property type="evidence" value="ECO:0007669"/>
    <property type="project" value="TreeGrafter"/>
</dbReference>
<evidence type="ECO:0000313" key="9">
    <source>
        <dbReference type="Proteomes" id="UP001152799"/>
    </source>
</evidence>
<dbReference type="GO" id="GO:0033615">
    <property type="term" value="P:mitochondrial proton-transporting ATP synthase complex assembly"/>
    <property type="evidence" value="ECO:0007669"/>
    <property type="project" value="TreeGrafter"/>
</dbReference>
<keyword evidence="9" id="KW-1185">Reference proteome</keyword>
<reference evidence="8" key="1">
    <citation type="submission" date="2022-01" db="EMBL/GenBank/DDBJ databases">
        <authorList>
            <person name="King R."/>
        </authorList>
    </citation>
    <scope>NUCLEOTIDE SEQUENCE</scope>
</reference>
<dbReference type="InterPro" id="IPR019165">
    <property type="entry name" value="Peptidase_M76_ATP23"/>
</dbReference>
<dbReference type="GO" id="GO:0004222">
    <property type="term" value="F:metalloendopeptidase activity"/>
    <property type="evidence" value="ECO:0007669"/>
    <property type="project" value="InterPro"/>
</dbReference>
<evidence type="ECO:0000256" key="7">
    <source>
        <dbReference type="SAM" id="MobiDB-lite"/>
    </source>
</evidence>
<keyword evidence="2 6" id="KW-0645">Protease</keyword>
<evidence type="ECO:0000256" key="2">
    <source>
        <dbReference type="ARBA" id="ARBA00022670"/>
    </source>
</evidence>
<dbReference type="PANTHER" id="PTHR21711">
    <property type="entry name" value="MITOCHONDRIAL INNER MEMBRANE PROTEASE"/>
    <property type="match status" value="1"/>
</dbReference>
<proteinExistence type="inferred from homology"/>
<name>A0A9N9MTE2_9CUCU</name>